<keyword evidence="1" id="KW-1133">Transmembrane helix</keyword>
<keyword evidence="1" id="KW-0472">Membrane</keyword>
<dbReference type="KEGG" id="ndk:I601_3280"/>
<evidence type="ECO:0000313" key="3">
    <source>
        <dbReference type="Proteomes" id="UP000077868"/>
    </source>
</evidence>
<sequence length="126" mass="13295">MDRVTLTSNLASGAVFLAALAVLTWPLAALASIYVMSASAFLAAAYARDGLIRRLEAVVWIAPWVAAVALWAWIFAGVEGGTPWLLEVGVAVAVATPSYLAWQAGALAVRQLMAWHRTGRSVQATA</sequence>
<keyword evidence="3" id="KW-1185">Reference proteome</keyword>
<feature type="transmembrane region" description="Helical" evidence="1">
    <location>
        <begin position="57"/>
        <end position="76"/>
    </location>
</feature>
<keyword evidence="1" id="KW-0812">Transmembrane</keyword>
<reference evidence="2 3" key="1">
    <citation type="submission" date="2016-03" db="EMBL/GenBank/DDBJ databases">
        <title>Complete genome sequence of a soil Actinobacterium, Nocardioides dokdonensis FR1436.</title>
        <authorList>
            <person name="Kwon S.-K."/>
            <person name="Kim K."/>
            <person name="Kim J.F."/>
        </authorList>
    </citation>
    <scope>NUCLEOTIDE SEQUENCE [LARGE SCALE GENOMIC DNA]</scope>
    <source>
        <strain evidence="2 3">FR1436</strain>
    </source>
</reference>
<dbReference type="STRING" id="1300347.I601_3280"/>
<proteinExistence type="predicted"/>
<dbReference type="PATRIC" id="fig|1300347.3.peg.3285"/>
<organism evidence="2 3">
    <name type="scientific">Nocardioides dokdonensis FR1436</name>
    <dbReference type="NCBI Taxonomy" id="1300347"/>
    <lineage>
        <taxon>Bacteria</taxon>
        <taxon>Bacillati</taxon>
        <taxon>Actinomycetota</taxon>
        <taxon>Actinomycetes</taxon>
        <taxon>Propionibacteriales</taxon>
        <taxon>Nocardioidaceae</taxon>
        <taxon>Nocardioides</taxon>
    </lineage>
</organism>
<protein>
    <submittedName>
        <fullName evidence="2">Uncharacterized protein</fullName>
    </submittedName>
</protein>
<dbReference type="EMBL" id="CP015079">
    <property type="protein sequence ID" value="ANH39687.1"/>
    <property type="molecule type" value="Genomic_DNA"/>
</dbReference>
<evidence type="ECO:0000313" key="2">
    <source>
        <dbReference type="EMBL" id="ANH39687.1"/>
    </source>
</evidence>
<evidence type="ECO:0000256" key="1">
    <source>
        <dbReference type="SAM" id="Phobius"/>
    </source>
</evidence>
<accession>A0A1A9GMY9</accession>
<gene>
    <name evidence="2" type="ORF">I601_3280</name>
</gene>
<name>A0A1A9GMY9_9ACTN</name>
<feature type="transmembrane region" description="Helical" evidence="1">
    <location>
        <begin position="88"/>
        <end position="109"/>
    </location>
</feature>
<dbReference type="Proteomes" id="UP000077868">
    <property type="component" value="Chromosome"/>
</dbReference>
<feature type="transmembrane region" description="Helical" evidence="1">
    <location>
        <begin position="12"/>
        <end position="45"/>
    </location>
</feature>
<dbReference type="AlphaFoldDB" id="A0A1A9GMY9"/>